<reference evidence="2" key="1">
    <citation type="submission" date="2005-09" db="EMBL/GenBank/DDBJ databases">
        <authorList>
            <person name="Mural R.J."/>
            <person name="Li P.W."/>
            <person name="Adams M.D."/>
            <person name="Amanatides P.G."/>
            <person name="Baden-Tillson H."/>
            <person name="Barnstead M."/>
            <person name="Chin S.H."/>
            <person name="Dew I."/>
            <person name="Evans C.A."/>
            <person name="Ferriera S."/>
            <person name="Flanigan M."/>
            <person name="Fosler C."/>
            <person name="Glodek A."/>
            <person name="Gu Z."/>
            <person name="Holt R.A."/>
            <person name="Jennings D."/>
            <person name="Kraft C.L."/>
            <person name="Lu F."/>
            <person name="Nguyen T."/>
            <person name="Nusskern D.R."/>
            <person name="Pfannkoch C.M."/>
            <person name="Sitter C."/>
            <person name="Sutton G.G."/>
            <person name="Venter J.C."/>
            <person name="Wang Z."/>
            <person name="Woodage T."/>
            <person name="Zheng X.H."/>
            <person name="Zhong F."/>
        </authorList>
    </citation>
    <scope>NUCLEOTIDE SEQUENCE [LARGE SCALE GENOMIC DNA]</scope>
    <source>
        <strain>BN</strain>
        <strain evidence="2">Sprague-Dawley</strain>
    </source>
</reference>
<accession>A6JEJ4</accession>
<dbReference type="Proteomes" id="UP000234681">
    <property type="component" value="Chromosome 6"/>
</dbReference>
<gene>
    <name evidence="1" type="ORF">rCG_20652</name>
</gene>
<evidence type="ECO:0000313" key="1">
    <source>
        <dbReference type="EMBL" id="EDL81738.1"/>
    </source>
</evidence>
<protein>
    <submittedName>
        <fullName evidence="1">RCG20652</fullName>
    </submittedName>
</protein>
<dbReference type="AlphaFoldDB" id="A6JEJ4"/>
<name>A6JEJ4_RAT</name>
<organism evidence="1 2">
    <name type="scientific">Rattus norvegicus</name>
    <name type="common">Rat</name>
    <dbReference type="NCBI Taxonomy" id="10116"/>
    <lineage>
        <taxon>Eukaryota</taxon>
        <taxon>Metazoa</taxon>
        <taxon>Chordata</taxon>
        <taxon>Craniata</taxon>
        <taxon>Vertebrata</taxon>
        <taxon>Euteleostomi</taxon>
        <taxon>Mammalia</taxon>
        <taxon>Eutheria</taxon>
        <taxon>Euarchontoglires</taxon>
        <taxon>Glires</taxon>
        <taxon>Rodentia</taxon>
        <taxon>Myomorpha</taxon>
        <taxon>Muroidea</taxon>
        <taxon>Muridae</taxon>
        <taxon>Murinae</taxon>
        <taxon>Rattus</taxon>
    </lineage>
</organism>
<proteinExistence type="predicted"/>
<evidence type="ECO:0000313" key="2">
    <source>
        <dbReference type="Proteomes" id="UP000234681"/>
    </source>
</evidence>
<sequence>MPLISWLLHLSSIYFIYTEQSFFKKLFLLVQCYRN</sequence>
<dbReference type="EMBL" id="CH473982">
    <property type="protein sequence ID" value="EDL81738.1"/>
    <property type="molecule type" value="Genomic_DNA"/>
</dbReference>